<dbReference type="RefSeq" id="WP_037495608.1">
    <property type="nucleotide sequence ID" value="NZ_JJMU01000012.1"/>
</dbReference>
<dbReference type="OrthoDB" id="9810685at2"/>
<keyword evidence="3" id="KW-0449">Lipoprotein</keyword>
<dbReference type="SUPFAM" id="SSF89392">
    <property type="entry name" value="Prokaryotic lipoproteins and lipoprotein localization factors"/>
    <property type="match status" value="1"/>
</dbReference>
<reference evidence="3 4" key="2">
    <citation type="journal article" date="2015" name="PLoS ONE">
        <title>Whole-Genome Optical Mapping and Finished Genome Sequence of Sphingobacterium deserti sp. nov., a New Species Isolated from the Western Desert of China.</title>
        <authorList>
            <person name="Teng C."/>
            <person name="Zhou Z."/>
            <person name="Molnar I."/>
            <person name="Li X."/>
            <person name="Tang R."/>
            <person name="Chen M."/>
            <person name="Wang L."/>
            <person name="Su S."/>
            <person name="Zhang W."/>
            <person name="Lin M."/>
        </authorList>
    </citation>
    <scope>NUCLEOTIDE SEQUENCE [LARGE SCALE GENOMIC DNA]</scope>
    <source>
        <strain evidence="4">ACCC05744</strain>
    </source>
</reference>
<feature type="chain" id="PRO_5002142347" evidence="2">
    <location>
        <begin position="20"/>
        <end position="214"/>
    </location>
</feature>
<accession>A0A0B8T9J6</accession>
<sequence length="214" mass="24306">MRLSIVLFTFLLGSTFLAAAQNDPTAKKLLDQVSEKYDAYRTIQSNFSFLVQQGQDQPYTDQGTLYLNKPKNQYRIQLNTQELISDGKATYSILKEDKEVQISPAENNATSIGPNNLFTFYKNGFNYASRGDERVGSELLNVVELSPTDTKNNYAKIKIRVNKNKHIHDVLIFDKSGARYTYTIKTLYVNNALPASQFAFNKSSYPGFEIVDLR</sequence>
<organism evidence="3 4">
    <name type="scientific">Sphingobacterium deserti</name>
    <dbReference type="NCBI Taxonomy" id="1229276"/>
    <lineage>
        <taxon>Bacteria</taxon>
        <taxon>Pseudomonadati</taxon>
        <taxon>Bacteroidota</taxon>
        <taxon>Sphingobacteriia</taxon>
        <taxon>Sphingobacteriales</taxon>
        <taxon>Sphingobacteriaceae</taxon>
        <taxon>Sphingobacterium</taxon>
    </lineage>
</organism>
<name>A0A0B8T9J6_9SPHI</name>
<dbReference type="InterPro" id="IPR029046">
    <property type="entry name" value="LolA/LolB/LppX"/>
</dbReference>
<evidence type="ECO:0000256" key="2">
    <source>
        <dbReference type="SAM" id="SignalP"/>
    </source>
</evidence>
<keyword evidence="1 2" id="KW-0732">Signal</keyword>
<gene>
    <name evidence="3" type="ORF">DI53_0797</name>
</gene>
<comment type="caution">
    <text evidence="3">The sequence shown here is derived from an EMBL/GenBank/DDBJ whole genome shotgun (WGS) entry which is preliminary data.</text>
</comment>
<dbReference type="Proteomes" id="UP000031802">
    <property type="component" value="Unassembled WGS sequence"/>
</dbReference>
<dbReference type="PANTHER" id="PTHR35869">
    <property type="entry name" value="OUTER-MEMBRANE LIPOPROTEIN CARRIER PROTEIN"/>
    <property type="match status" value="1"/>
</dbReference>
<keyword evidence="4" id="KW-1185">Reference proteome</keyword>
<evidence type="ECO:0000313" key="3">
    <source>
        <dbReference type="EMBL" id="KGE15424.1"/>
    </source>
</evidence>
<dbReference type="eggNOG" id="COG2834">
    <property type="taxonomic scope" value="Bacteria"/>
</dbReference>
<dbReference type="Pfam" id="PF03548">
    <property type="entry name" value="LolA"/>
    <property type="match status" value="1"/>
</dbReference>
<protein>
    <submittedName>
        <fullName evidence="3">Outer membrane lipoprotein carrier protein LolA</fullName>
    </submittedName>
</protein>
<dbReference type="InterPro" id="IPR004564">
    <property type="entry name" value="OM_lipoprot_carrier_LolA-like"/>
</dbReference>
<dbReference type="Gene3D" id="2.50.20.10">
    <property type="entry name" value="Lipoprotein localisation LolA/LolB/LppX"/>
    <property type="match status" value="1"/>
</dbReference>
<feature type="signal peptide" evidence="2">
    <location>
        <begin position="1"/>
        <end position="19"/>
    </location>
</feature>
<dbReference type="CDD" id="cd16325">
    <property type="entry name" value="LolA"/>
    <property type="match status" value="1"/>
</dbReference>
<dbReference type="STRING" id="1229276.DI53_0797"/>
<dbReference type="PANTHER" id="PTHR35869:SF1">
    <property type="entry name" value="OUTER-MEMBRANE LIPOPROTEIN CARRIER PROTEIN"/>
    <property type="match status" value="1"/>
</dbReference>
<evidence type="ECO:0000313" key="4">
    <source>
        <dbReference type="Proteomes" id="UP000031802"/>
    </source>
</evidence>
<dbReference type="PATRIC" id="fig|1229276.3.peg.820"/>
<proteinExistence type="predicted"/>
<reference evidence="4" key="1">
    <citation type="submission" date="2014-04" db="EMBL/GenBank/DDBJ databases">
        <title>Whole-Genome optical mapping and complete genome sequence of Sphingobacterium deserti sp. nov., a new spaces isolated from desert in the west of China.</title>
        <authorList>
            <person name="Teng C."/>
            <person name="Zhou Z."/>
            <person name="Li X."/>
            <person name="Chen M."/>
            <person name="Lin M."/>
            <person name="Wang L."/>
            <person name="Su S."/>
            <person name="Zhang C."/>
            <person name="Zhang W."/>
        </authorList>
    </citation>
    <scope>NUCLEOTIDE SEQUENCE [LARGE SCALE GENOMIC DNA]</scope>
    <source>
        <strain evidence="4">ACCC05744</strain>
    </source>
</reference>
<dbReference type="EMBL" id="JJMU01000012">
    <property type="protein sequence ID" value="KGE15424.1"/>
    <property type="molecule type" value="Genomic_DNA"/>
</dbReference>
<evidence type="ECO:0000256" key="1">
    <source>
        <dbReference type="ARBA" id="ARBA00022729"/>
    </source>
</evidence>
<dbReference type="AlphaFoldDB" id="A0A0B8T9J6"/>